<evidence type="ECO:0000313" key="3">
    <source>
        <dbReference type="Proteomes" id="UP000593567"/>
    </source>
</evidence>
<proteinExistence type="predicted"/>
<feature type="region of interest" description="Disordered" evidence="1">
    <location>
        <begin position="436"/>
        <end position="457"/>
    </location>
</feature>
<protein>
    <submittedName>
        <fullName evidence="2">KIAA0930</fullName>
    </submittedName>
</protein>
<feature type="compositionally biased region" description="Basic and acidic residues" evidence="1">
    <location>
        <begin position="29"/>
        <end position="40"/>
    </location>
</feature>
<evidence type="ECO:0000313" key="2">
    <source>
        <dbReference type="EMBL" id="KAF6019660.1"/>
    </source>
</evidence>
<dbReference type="OrthoDB" id="1906921at2759"/>
<organism evidence="2 3">
    <name type="scientific">Bugula neritina</name>
    <name type="common">Brown bryozoan</name>
    <name type="synonym">Sertularia neritina</name>
    <dbReference type="NCBI Taxonomy" id="10212"/>
    <lineage>
        <taxon>Eukaryota</taxon>
        <taxon>Metazoa</taxon>
        <taxon>Spiralia</taxon>
        <taxon>Lophotrochozoa</taxon>
        <taxon>Bryozoa</taxon>
        <taxon>Gymnolaemata</taxon>
        <taxon>Cheilostomatida</taxon>
        <taxon>Flustrina</taxon>
        <taxon>Buguloidea</taxon>
        <taxon>Bugulidae</taxon>
        <taxon>Bugula</taxon>
    </lineage>
</organism>
<comment type="caution">
    <text evidence="2">The sequence shown here is derived from an EMBL/GenBank/DDBJ whole genome shotgun (WGS) entry which is preliminary data.</text>
</comment>
<feature type="compositionally biased region" description="Low complexity" evidence="1">
    <location>
        <begin position="71"/>
        <end position="84"/>
    </location>
</feature>
<evidence type="ECO:0000256" key="1">
    <source>
        <dbReference type="SAM" id="MobiDB-lite"/>
    </source>
</evidence>
<keyword evidence="3" id="KW-1185">Reference proteome</keyword>
<name>A0A7J7J0F7_BUGNE</name>
<feature type="region of interest" description="Disordered" evidence="1">
    <location>
        <begin position="343"/>
        <end position="415"/>
    </location>
</feature>
<feature type="compositionally biased region" description="Polar residues" evidence="1">
    <location>
        <begin position="372"/>
        <end position="381"/>
    </location>
</feature>
<feature type="compositionally biased region" description="Basic and acidic residues" evidence="1">
    <location>
        <begin position="1"/>
        <end position="10"/>
    </location>
</feature>
<dbReference type="Pfam" id="PF09741">
    <property type="entry name" value="DUF2045"/>
    <property type="match status" value="1"/>
</dbReference>
<feature type="region of interest" description="Disordered" evidence="1">
    <location>
        <begin position="63"/>
        <end position="87"/>
    </location>
</feature>
<dbReference type="Proteomes" id="UP000593567">
    <property type="component" value="Unassembled WGS sequence"/>
</dbReference>
<reference evidence="2" key="1">
    <citation type="submission" date="2020-06" db="EMBL/GenBank/DDBJ databases">
        <title>Draft genome of Bugula neritina, a colonial animal packing powerful symbionts and potential medicines.</title>
        <authorList>
            <person name="Rayko M."/>
        </authorList>
    </citation>
    <scope>NUCLEOTIDE SEQUENCE [LARGE SCALE GENOMIC DNA]</scope>
    <source>
        <strain evidence="2">Kwan_BN1</strain>
    </source>
</reference>
<dbReference type="PANTHER" id="PTHR21477">
    <property type="entry name" value="ZGC:172139"/>
    <property type="match status" value="1"/>
</dbReference>
<feature type="region of interest" description="Disordered" evidence="1">
    <location>
        <begin position="1"/>
        <end position="49"/>
    </location>
</feature>
<feature type="compositionally biased region" description="Polar residues" evidence="1">
    <location>
        <begin position="436"/>
        <end position="449"/>
    </location>
</feature>
<dbReference type="EMBL" id="VXIV02003216">
    <property type="protein sequence ID" value="KAF6019660.1"/>
    <property type="molecule type" value="Genomic_DNA"/>
</dbReference>
<feature type="compositionally biased region" description="Low complexity" evidence="1">
    <location>
        <begin position="355"/>
        <end position="367"/>
    </location>
</feature>
<accession>A0A7J7J0F7</accession>
<sequence>MASVLEKDDICNLNRNGSVYGKSDGPETENYKPSDLEKQRNNSSQRLLAKRSPIQRLLKTIKAERRRERTSSSTQVQTETGSTSLTGIQTASSGEFEDNDYLIFHSSANAFWTSVFSKYFISPDPADSDSDSKDDLVFFVRDSSVPLPKYGSSNNISSEQQGELVQVFRKDSKHVPSLGDPIYNWEETVYLNLILQQFEYNLTCAVCSRTGSSELEILRKSTQKVYASPSHRVMDSKGTGESLSYPHIFFSVDNFEEAFCDIIIKDSEMVCVELVASDRQGDFQAVIFMGSIKYEALKSVFDKRQSSLSAKMRQSFSWGVQSLKLDNRRTEFIRMRGPQRKGYAEMAISRQRGVPDTPQTTPLTTPHDTPRETPSASPTHSPSRESLPPFPDDVSYENSSAPDAASVRERRLSESLNSSPFKNSLRWGFGGLRKSQSASDHVSHMTSDSGEVEAKSISEELHQQNNSGIFGKSFGQAWHWFKEQRRAASVGLNCCLTYVTIPWHRIMGDVLEIRCSPVLSF</sequence>
<gene>
    <name evidence="2" type="ORF">EB796_022023</name>
</gene>
<dbReference type="PANTHER" id="PTHR21477:SF13">
    <property type="entry name" value="KIAA0930"/>
    <property type="match status" value="1"/>
</dbReference>
<dbReference type="AlphaFoldDB" id="A0A7J7J0F7"/>
<dbReference type="InterPro" id="IPR019141">
    <property type="entry name" value="DUF2045"/>
</dbReference>